<dbReference type="RefSeq" id="XP_034235554.1">
    <property type="nucleotide sequence ID" value="XM_034379663.1"/>
</dbReference>
<dbReference type="RefSeq" id="XP_034235547.1">
    <property type="nucleotide sequence ID" value="XM_034379656.1"/>
</dbReference>
<dbReference type="AlphaFoldDB" id="A0A6P8YNA9"/>
<dbReference type="KEGG" id="tpal:117641889"/>
<protein>
    <submittedName>
        <fullName evidence="2 3">Uncharacterized protein LOC117641889</fullName>
    </submittedName>
</protein>
<evidence type="ECO:0000313" key="3">
    <source>
        <dbReference type="RefSeq" id="XP_034235554.1"/>
    </source>
</evidence>
<accession>A0A6P8YNA9</accession>
<organism evidence="2">
    <name type="scientific">Thrips palmi</name>
    <name type="common">Melon thrips</name>
    <dbReference type="NCBI Taxonomy" id="161013"/>
    <lineage>
        <taxon>Eukaryota</taxon>
        <taxon>Metazoa</taxon>
        <taxon>Ecdysozoa</taxon>
        <taxon>Arthropoda</taxon>
        <taxon>Hexapoda</taxon>
        <taxon>Insecta</taxon>
        <taxon>Pterygota</taxon>
        <taxon>Neoptera</taxon>
        <taxon>Paraneoptera</taxon>
        <taxon>Thysanoptera</taxon>
        <taxon>Terebrantia</taxon>
        <taxon>Thripoidea</taxon>
        <taxon>Thripidae</taxon>
        <taxon>Thrips</taxon>
    </lineage>
</organism>
<gene>
    <name evidence="2 3" type="primary">LOC117641889</name>
</gene>
<proteinExistence type="predicted"/>
<dbReference type="GeneID" id="117641889"/>
<evidence type="ECO:0000313" key="2">
    <source>
        <dbReference type="RefSeq" id="XP_034235547.1"/>
    </source>
</evidence>
<keyword evidence="1" id="KW-1185">Reference proteome</keyword>
<reference evidence="2 3" key="1">
    <citation type="submission" date="2025-04" db="UniProtKB">
        <authorList>
            <consortium name="RefSeq"/>
        </authorList>
    </citation>
    <scope>IDENTIFICATION</scope>
    <source>
        <tissue evidence="2 3">Total insect</tissue>
    </source>
</reference>
<evidence type="ECO:0000313" key="1">
    <source>
        <dbReference type="Proteomes" id="UP000515158"/>
    </source>
</evidence>
<sequence>MTTAEGAVALDAALYEALDSVSAALQALPPSLEESESGSRMAVKRIYGRVSKFVSRVARAIKNGIGHSRSTPAESRESGTLGASAWENLPSCSVRPETKADLNFVMDRLNWELLQEDMLATSQGISEFLEAYPDLFGSLTPRWERFCTSLQCLKWQS</sequence>
<dbReference type="Proteomes" id="UP000515158">
    <property type="component" value="Unplaced"/>
</dbReference>
<name>A0A6P8YNA9_THRPL</name>